<dbReference type="AlphaFoldDB" id="A0A9N9CAT5"/>
<organism evidence="1 2">
    <name type="scientific">Paraglomus brasilianum</name>
    <dbReference type="NCBI Taxonomy" id="144538"/>
    <lineage>
        <taxon>Eukaryota</taxon>
        <taxon>Fungi</taxon>
        <taxon>Fungi incertae sedis</taxon>
        <taxon>Mucoromycota</taxon>
        <taxon>Glomeromycotina</taxon>
        <taxon>Glomeromycetes</taxon>
        <taxon>Paraglomerales</taxon>
        <taxon>Paraglomeraceae</taxon>
        <taxon>Paraglomus</taxon>
    </lineage>
</organism>
<name>A0A9N9CAT5_9GLOM</name>
<evidence type="ECO:0000313" key="1">
    <source>
        <dbReference type="EMBL" id="CAG8596873.1"/>
    </source>
</evidence>
<dbReference type="EMBL" id="CAJVPI010001137">
    <property type="protein sequence ID" value="CAG8596873.1"/>
    <property type="molecule type" value="Genomic_DNA"/>
</dbReference>
<comment type="caution">
    <text evidence="1">The sequence shown here is derived from an EMBL/GenBank/DDBJ whole genome shotgun (WGS) entry which is preliminary data.</text>
</comment>
<evidence type="ECO:0000313" key="2">
    <source>
        <dbReference type="Proteomes" id="UP000789739"/>
    </source>
</evidence>
<gene>
    <name evidence="1" type="ORF">PBRASI_LOCUS7428</name>
</gene>
<sequence length="86" mass="9611">MEAKLREATNNEPWGLNVGDCPGNLQLASSSCLSLTCGRREQWCRNALDQIVLLMTFALIWDYAYIDEKGKDQEINGICGPVYTPT</sequence>
<proteinExistence type="predicted"/>
<dbReference type="PROSITE" id="PS51257">
    <property type="entry name" value="PROKAR_LIPOPROTEIN"/>
    <property type="match status" value="1"/>
</dbReference>
<accession>A0A9N9CAT5</accession>
<dbReference type="Proteomes" id="UP000789739">
    <property type="component" value="Unassembled WGS sequence"/>
</dbReference>
<dbReference type="OrthoDB" id="4033880at2759"/>
<reference evidence="1" key="1">
    <citation type="submission" date="2021-06" db="EMBL/GenBank/DDBJ databases">
        <authorList>
            <person name="Kallberg Y."/>
            <person name="Tangrot J."/>
            <person name="Rosling A."/>
        </authorList>
    </citation>
    <scope>NUCLEOTIDE SEQUENCE</scope>
    <source>
        <strain evidence="1">BR232B</strain>
    </source>
</reference>
<protein>
    <submittedName>
        <fullName evidence="1">4096_t:CDS:1</fullName>
    </submittedName>
</protein>
<keyword evidence="2" id="KW-1185">Reference proteome</keyword>